<dbReference type="RefSeq" id="WP_147782493.1">
    <property type="nucleotide sequence ID" value="NZ_VRMG01000005.1"/>
</dbReference>
<comment type="caution">
    <text evidence="2">The sequence shown here is derived from an EMBL/GenBank/DDBJ whole genome shotgun (WGS) entry which is preliminary data.</text>
</comment>
<protein>
    <recommendedName>
        <fullName evidence="1">Mannosylglycerate hydrolase MGH1-like glycoside hydrolase domain-containing protein</fullName>
    </recommendedName>
</protein>
<sequence>MTSIDDALARLRSSAAVGDGPVPDGMRTAGVRFAAIGGPLEKRWNQALVELAECIRPLAGSSAVLNEGGVYLGSWIESTATINAELLSRFAPSVTHDTHLLFAQFQREDGMMPYKVTDAGPAFSQIQIVTPFARTVWNQYLLCGRDASYLRTMYDAMERYDAWLAEYRDSGGTGAVEAFCTFDTGHDLSPRFWFIPERCYHDDARHYDPASPVLPYIAPDLTANVACQRSYLALIAEELGLDPKPWREKAAASLSALFEQCFDGDDAAFYDRDATGALRRIQSDVLLRVLACEVGDAVFFTASLERYLMNTRKFLAHYGFTSLAMDDPRFDHDYSRNSWGGPSNFLSLIRAPHAFEHHGHFAELAVSAMPVLSAVASSDRFPQCLDPWTGTPGFTSKYSPSILWLLDAIERHSGILPRPDGELWFSGLIPTRLEHGTATTASAYARTVDAVEFELAGDDESVIVYRDRVEHVRFPRGWRVVTDRAGSVSAVVGLSPVAIPGELVAEGRTIPLVVGPNERVSFRDGRVVERSGPGFIAPRA</sequence>
<dbReference type="InterPro" id="IPR012341">
    <property type="entry name" value="6hp_glycosidase-like_sf"/>
</dbReference>
<dbReference type="AlphaFoldDB" id="A0A5C8UQV3"/>
<dbReference type="Pfam" id="PF22422">
    <property type="entry name" value="MGH1-like_GH"/>
    <property type="match status" value="1"/>
</dbReference>
<dbReference type="EMBL" id="VRMG01000005">
    <property type="protein sequence ID" value="TXN30905.1"/>
    <property type="molecule type" value="Genomic_DNA"/>
</dbReference>
<organism evidence="2 3">
    <name type="scientific">Lacisediminihabitans profunda</name>
    <dbReference type="NCBI Taxonomy" id="2594790"/>
    <lineage>
        <taxon>Bacteria</taxon>
        <taxon>Bacillati</taxon>
        <taxon>Actinomycetota</taxon>
        <taxon>Actinomycetes</taxon>
        <taxon>Micrococcales</taxon>
        <taxon>Microbacteriaceae</taxon>
        <taxon>Lacisediminihabitans</taxon>
    </lineage>
</organism>
<name>A0A5C8UQV3_9MICO</name>
<evidence type="ECO:0000313" key="2">
    <source>
        <dbReference type="EMBL" id="TXN30905.1"/>
    </source>
</evidence>
<reference evidence="2 3" key="1">
    <citation type="submission" date="2019-08" db="EMBL/GenBank/DDBJ databases">
        <title>Bacterial whole genome sequence for Glaciihabitans sp. CHu50b-6-2.</title>
        <authorList>
            <person name="Jin L."/>
        </authorList>
    </citation>
    <scope>NUCLEOTIDE SEQUENCE [LARGE SCALE GENOMIC DNA]</scope>
    <source>
        <strain evidence="2 3">CHu50b-6-2</strain>
    </source>
</reference>
<evidence type="ECO:0000259" key="1">
    <source>
        <dbReference type="Pfam" id="PF22422"/>
    </source>
</evidence>
<dbReference type="GO" id="GO:0005975">
    <property type="term" value="P:carbohydrate metabolic process"/>
    <property type="evidence" value="ECO:0007669"/>
    <property type="project" value="InterPro"/>
</dbReference>
<proteinExistence type="predicted"/>
<dbReference type="Proteomes" id="UP000321379">
    <property type="component" value="Unassembled WGS sequence"/>
</dbReference>
<dbReference type="Gene3D" id="1.50.10.10">
    <property type="match status" value="1"/>
</dbReference>
<feature type="domain" description="Mannosylglycerate hydrolase MGH1-like glycoside hydrolase" evidence="1">
    <location>
        <begin position="100"/>
        <end position="399"/>
    </location>
</feature>
<keyword evidence="3" id="KW-1185">Reference proteome</keyword>
<dbReference type="SUPFAM" id="SSF48208">
    <property type="entry name" value="Six-hairpin glycosidases"/>
    <property type="match status" value="1"/>
</dbReference>
<dbReference type="InterPro" id="IPR008928">
    <property type="entry name" value="6-hairpin_glycosidase_sf"/>
</dbReference>
<gene>
    <name evidence="2" type="ORF">FVP33_04680</name>
</gene>
<dbReference type="InterPro" id="IPR054491">
    <property type="entry name" value="MGH1-like_GH"/>
</dbReference>
<evidence type="ECO:0000313" key="3">
    <source>
        <dbReference type="Proteomes" id="UP000321379"/>
    </source>
</evidence>
<accession>A0A5C8UQV3</accession>